<dbReference type="EMBL" id="LNIX01000018">
    <property type="protein sequence ID" value="OXA45104.1"/>
    <property type="molecule type" value="Genomic_DNA"/>
</dbReference>
<gene>
    <name evidence="9" type="ORF">Fcan01_20136</name>
</gene>
<protein>
    <submittedName>
        <fullName evidence="9">Uncharacterized protein</fullName>
    </submittedName>
</protein>
<evidence type="ECO:0000256" key="4">
    <source>
        <dbReference type="ARBA" id="ARBA00022989"/>
    </source>
</evidence>
<dbReference type="Proteomes" id="UP000198287">
    <property type="component" value="Unassembled WGS sequence"/>
</dbReference>
<dbReference type="InterPro" id="IPR052192">
    <property type="entry name" value="Insect_Ionotropic_Sensory_Rcpt"/>
</dbReference>
<sequence>MANPRLIELISDFNRQNDYAWRVKSSCRMAVLNFQFPQKMPSKEKDAIFDGMIKTLLTNRNNPDALLIHGNDIKFLVYFHFHEYALSCGIGVILRDSEVEKATQISMVYLTYKNKRFKNSLIPLDNSTSENFLETASTKWTDLYKNLNLVPIYAPGLQKKYFAPGSLESNCYKVPTCVHVTLSRHFNYTPARKYFFTASTVMQRLQIERLRRRFERAFSMTSHNSRLVLVPSEKDGEPYTFQIYTKSVTFSYTALVKPYSVRVWVLICGTFLVTCVALDLIRYSRIIRFDTIFWAFSILIEQFSEIKTPQKWRKFNMLSLLRVISVFYFFAILYVNNLYKGDLYSLIMYREQPSDIPTTFGDLYLSSVKKVSFEAIHEGEKTYSFFKRIIAKEIYLTASDTAKLAPSYKRFPKAFKETLFKRPLNIFWFAANLSKGISVEMEDGEVLEQPEVFAYIGGQDDTVPRLTASFALFKKYRVYRKQGVGIFKMFMPWTVDGNFFSGIFKKGFFRLVEAGFENRWIKLGLRDKLWRDIKREMALSDVKVENLHSKLFSSEDTDFNSEAEVINLPKLYMALVLCAGASVVAGVVFGLERSNYGEKCRGRIVMAGMIHYFLKGIENRGY</sequence>
<evidence type="ECO:0000256" key="7">
    <source>
        <dbReference type="ARBA" id="ARBA00023180"/>
    </source>
</evidence>
<evidence type="ECO:0000256" key="6">
    <source>
        <dbReference type="ARBA" id="ARBA00023170"/>
    </source>
</evidence>
<dbReference type="PANTHER" id="PTHR42643">
    <property type="entry name" value="IONOTROPIC RECEPTOR 20A-RELATED"/>
    <property type="match status" value="1"/>
</dbReference>
<evidence type="ECO:0000256" key="8">
    <source>
        <dbReference type="SAM" id="Phobius"/>
    </source>
</evidence>
<evidence type="ECO:0000256" key="2">
    <source>
        <dbReference type="ARBA" id="ARBA00022475"/>
    </source>
</evidence>
<keyword evidence="6" id="KW-0675">Receptor</keyword>
<reference evidence="9 10" key="1">
    <citation type="submission" date="2015-12" db="EMBL/GenBank/DDBJ databases">
        <title>The genome of Folsomia candida.</title>
        <authorList>
            <person name="Faddeeva A."/>
            <person name="Derks M.F."/>
            <person name="Anvar Y."/>
            <person name="Smit S."/>
            <person name="Van Straalen N."/>
            <person name="Roelofs D."/>
        </authorList>
    </citation>
    <scope>NUCLEOTIDE SEQUENCE [LARGE SCALE GENOMIC DNA]</scope>
    <source>
        <strain evidence="9 10">VU population</strain>
        <tissue evidence="9">Whole body</tissue>
    </source>
</reference>
<evidence type="ECO:0000313" key="10">
    <source>
        <dbReference type="Proteomes" id="UP000198287"/>
    </source>
</evidence>
<evidence type="ECO:0000256" key="5">
    <source>
        <dbReference type="ARBA" id="ARBA00023136"/>
    </source>
</evidence>
<comment type="subcellular location">
    <subcellularLocation>
        <location evidence="1">Cell membrane</location>
        <topology evidence="1">Multi-pass membrane protein</topology>
    </subcellularLocation>
</comment>
<proteinExistence type="predicted"/>
<name>A0A226DJT4_FOLCA</name>
<evidence type="ECO:0000256" key="3">
    <source>
        <dbReference type="ARBA" id="ARBA00022692"/>
    </source>
</evidence>
<evidence type="ECO:0000256" key="1">
    <source>
        <dbReference type="ARBA" id="ARBA00004651"/>
    </source>
</evidence>
<keyword evidence="7" id="KW-0325">Glycoprotein</keyword>
<feature type="transmembrane region" description="Helical" evidence="8">
    <location>
        <begin position="261"/>
        <end position="281"/>
    </location>
</feature>
<keyword evidence="10" id="KW-1185">Reference proteome</keyword>
<keyword evidence="3 8" id="KW-0812">Transmembrane</keyword>
<keyword evidence="2" id="KW-1003">Cell membrane</keyword>
<dbReference type="AlphaFoldDB" id="A0A226DJT4"/>
<feature type="transmembrane region" description="Helical" evidence="8">
    <location>
        <begin position="315"/>
        <end position="335"/>
    </location>
</feature>
<accession>A0A226DJT4</accession>
<comment type="caution">
    <text evidence="9">The sequence shown here is derived from an EMBL/GenBank/DDBJ whole genome shotgun (WGS) entry which is preliminary data.</text>
</comment>
<keyword evidence="5 8" id="KW-0472">Membrane</keyword>
<keyword evidence="4 8" id="KW-1133">Transmembrane helix</keyword>
<dbReference type="GO" id="GO:0005886">
    <property type="term" value="C:plasma membrane"/>
    <property type="evidence" value="ECO:0007669"/>
    <property type="project" value="UniProtKB-SubCell"/>
</dbReference>
<feature type="transmembrane region" description="Helical" evidence="8">
    <location>
        <begin position="571"/>
        <end position="591"/>
    </location>
</feature>
<evidence type="ECO:0000313" key="9">
    <source>
        <dbReference type="EMBL" id="OXA45104.1"/>
    </source>
</evidence>
<organism evidence="9 10">
    <name type="scientific">Folsomia candida</name>
    <name type="common">Springtail</name>
    <dbReference type="NCBI Taxonomy" id="158441"/>
    <lineage>
        <taxon>Eukaryota</taxon>
        <taxon>Metazoa</taxon>
        <taxon>Ecdysozoa</taxon>
        <taxon>Arthropoda</taxon>
        <taxon>Hexapoda</taxon>
        <taxon>Collembola</taxon>
        <taxon>Entomobryomorpha</taxon>
        <taxon>Isotomoidea</taxon>
        <taxon>Isotomidae</taxon>
        <taxon>Proisotominae</taxon>
        <taxon>Folsomia</taxon>
    </lineage>
</organism>
<dbReference type="PANTHER" id="PTHR42643:SF24">
    <property type="entry name" value="IONOTROPIC RECEPTOR 60A"/>
    <property type="match status" value="1"/>
</dbReference>